<reference evidence="1 2" key="1">
    <citation type="journal article" date="2017" name="Gigascience">
        <title>Genome sequence of the small brown planthopper, Laodelphax striatellus.</title>
        <authorList>
            <person name="Zhu J."/>
            <person name="Jiang F."/>
            <person name="Wang X."/>
            <person name="Yang P."/>
            <person name="Bao Y."/>
            <person name="Zhao W."/>
            <person name="Wang W."/>
            <person name="Lu H."/>
            <person name="Wang Q."/>
            <person name="Cui N."/>
            <person name="Li J."/>
            <person name="Chen X."/>
            <person name="Luo L."/>
            <person name="Yu J."/>
            <person name="Kang L."/>
            <person name="Cui F."/>
        </authorList>
    </citation>
    <scope>NUCLEOTIDE SEQUENCE [LARGE SCALE GENOMIC DNA]</scope>
    <source>
        <strain evidence="1">Lst14</strain>
    </source>
</reference>
<name>A0A482WL38_LAOST</name>
<dbReference type="Proteomes" id="UP000291343">
    <property type="component" value="Unassembled WGS sequence"/>
</dbReference>
<dbReference type="AlphaFoldDB" id="A0A482WL38"/>
<comment type="caution">
    <text evidence="1">The sequence shown here is derived from an EMBL/GenBank/DDBJ whole genome shotgun (WGS) entry which is preliminary data.</text>
</comment>
<dbReference type="InParanoid" id="A0A482WL38"/>
<keyword evidence="2" id="KW-1185">Reference proteome</keyword>
<accession>A0A482WL38</accession>
<proteinExistence type="predicted"/>
<dbReference type="OrthoDB" id="10652683at2759"/>
<organism evidence="1 2">
    <name type="scientific">Laodelphax striatellus</name>
    <name type="common">Small brown planthopper</name>
    <name type="synonym">Delphax striatella</name>
    <dbReference type="NCBI Taxonomy" id="195883"/>
    <lineage>
        <taxon>Eukaryota</taxon>
        <taxon>Metazoa</taxon>
        <taxon>Ecdysozoa</taxon>
        <taxon>Arthropoda</taxon>
        <taxon>Hexapoda</taxon>
        <taxon>Insecta</taxon>
        <taxon>Pterygota</taxon>
        <taxon>Neoptera</taxon>
        <taxon>Paraneoptera</taxon>
        <taxon>Hemiptera</taxon>
        <taxon>Auchenorrhyncha</taxon>
        <taxon>Fulgoroidea</taxon>
        <taxon>Delphacidae</taxon>
        <taxon>Criomorphinae</taxon>
        <taxon>Laodelphax</taxon>
    </lineage>
</organism>
<sequence>MDASTSLYRLFDRRSGQLKFRAELPVNCEVVALSASDVTLDLLIVDNSLRLPLCAAPKHVFLNKVKYLL</sequence>
<protein>
    <submittedName>
        <fullName evidence="1">Uncharacterized protein</fullName>
    </submittedName>
</protein>
<gene>
    <name evidence="1" type="ORF">LSTR_LSTR015463</name>
</gene>
<evidence type="ECO:0000313" key="1">
    <source>
        <dbReference type="EMBL" id="RZF34255.1"/>
    </source>
</evidence>
<dbReference type="EMBL" id="QKKF02032217">
    <property type="protein sequence ID" value="RZF34255.1"/>
    <property type="molecule type" value="Genomic_DNA"/>
</dbReference>
<evidence type="ECO:0000313" key="2">
    <source>
        <dbReference type="Proteomes" id="UP000291343"/>
    </source>
</evidence>